<feature type="region of interest" description="Disordered" evidence="1">
    <location>
        <begin position="1"/>
        <end position="59"/>
    </location>
</feature>
<evidence type="ECO:0000313" key="3">
    <source>
        <dbReference type="Proteomes" id="UP000094455"/>
    </source>
</evidence>
<evidence type="ECO:0000256" key="1">
    <source>
        <dbReference type="SAM" id="MobiDB-lite"/>
    </source>
</evidence>
<reference evidence="2 3" key="1">
    <citation type="journal article" date="2016" name="Proc. Natl. Acad. Sci. U.S.A.">
        <title>Comparative genomics of biotechnologically important yeasts.</title>
        <authorList>
            <person name="Riley R."/>
            <person name="Haridas S."/>
            <person name="Wolfe K.H."/>
            <person name="Lopes M.R."/>
            <person name="Hittinger C.T."/>
            <person name="Goeker M."/>
            <person name="Salamov A.A."/>
            <person name="Wisecaver J.H."/>
            <person name="Long T.M."/>
            <person name="Calvey C.H."/>
            <person name="Aerts A.L."/>
            <person name="Barry K.W."/>
            <person name="Choi C."/>
            <person name="Clum A."/>
            <person name="Coughlan A.Y."/>
            <person name="Deshpande S."/>
            <person name="Douglass A.P."/>
            <person name="Hanson S.J."/>
            <person name="Klenk H.-P."/>
            <person name="LaButti K.M."/>
            <person name="Lapidus A."/>
            <person name="Lindquist E.A."/>
            <person name="Lipzen A.M."/>
            <person name="Meier-Kolthoff J.P."/>
            <person name="Ohm R.A."/>
            <person name="Otillar R.P."/>
            <person name="Pangilinan J.L."/>
            <person name="Peng Y."/>
            <person name="Rokas A."/>
            <person name="Rosa C.A."/>
            <person name="Scheuner C."/>
            <person name="Sibirny A.A."/>
            <person name="Slot J.C."/>
            <person name="Stielow J.B."/>
            <person name="Sun H."/>
            <person name="Kurtzman C.P."/>
            <person name="Blackwell M."/>
            <person name="Grigoriev I.V."/>
            <person name="Jeffries T.W."/>
        </authorList>
    </citation>
    <scope>NUCLEOTIDE SEQUENCE [LARGE SCALE GENOMIC DNA]</scope>
    <source>
        <strain evidence="2 3">NRRL Y-2026</strain>
    </source>
</reference>
<accession>A0A1E3NIY7</accession>
<gene>
    <name evidence="2" type="ORF">PICMEDRAFT_152785</name>
</gene>
<organism evidence="2 3">
    <name type="scientific">Pichia membranifaciens NRRL Y-2026</name>
    <dbReference type="NCBI Taxonomy" id="763406"/>
    <lineage>
        <taxon>Eukaryota</taxon>
        <taxon>Fungi</taxon>
        <taxon>Dikarya</taxon>
        <taxon>Ascomycota</taxon>
        <taxon>Saccharomycotina</taxon>
        <taxon>Pichiomycetes</taxon>
        <taxon>Pichiales</taxon>
        <taxon>Pichiaceae</taxon>
        <taxon>Pichia</taxon>
    </lineage>
</organism>
<name>A0A1E3NIY7_9ASCO</name>
<dbReference type="GeneID" id="30177435"/>
<dbReference type="RefSeq" id="XP_019017220.1">
    <property type="nucleotide sequence ID" value="XM_019160748.1"/>
</dbReference>
<dbReference type="Proteomes" id="UP000094455">
    <property type="component" value="Unassembled WGS sequence"/>
</dbReference>
<feature type="compositionally biased region" description="Gly residues" evidence="1">
    <location>
        <begin position="1"/>
        <end position="13"/>
    </location>
</feature>
<dbReference type="AlphaFoldDB" id="A0A1E3NIY7"/>
<feature type="compositionally biased region" description="Basic and acidic residues" evidence="1">
    <location>
        <begin position="26"/>
        <end position="44"/>
    </location>
</feature>
<evidence type="ECO:0000313" key="2">
    <source>
        <dbReference type="EMBL" id="ODQ46107.1"/>
    </source>
</evidence>
<sequence length="341" mass="36983">MVARAGRGGGGQIAGAWVDGPTKRKQAGEEEKFSLFPRAKERRAGSAGGGGEKKGGKTRGDATAGSEFCSWQIQGAARVCVLTAAGLRVLTAAELPALLLLVQTILPSDPCYLQSVSGCRSRCPDFDCHVQSFWMCLLDVPAGCVSGCTLLRRCCDAPVHRRRRRLRTRASLFFVQERDDHVHAGSRAGPPVAAPALRALHAAQPRHSCPIRSNTTTSQPHRFPNRQAQGPAPRSRPRRRLWPASGGFSRQHSARCGATGPFWALHALFLLHARIGIPLSLAWRSQKARCWCCSCTTRATVFLFVVKACGGGDNWWLLALLYASCCSAKVVLLCHHTVLRS</sequence>
<feature type="region of interest" description="Disordered" evidence="1">
    <location>
        <begin position="204"/>
        <end position="250"/>
    </location>
</feature>
<proteinExistence type="predicted"/>
<feature type="compositionally biased region" description="Polar residues" evidence="1">
    <location>
        <begin position="211"/>
        <end position="220"/>
    </location>
</feature>
<dbReference type="EMBL" id="KV454004">
    <property type="protein sequence ID" value="ODQ46107.1"/>
    <property type="molecule type" value="Genomic_DNA"/>
</dbReference>
<keyword evidence="3" id="KW-1185">Reference proteome</keyword>
<protein>
    <submittedName>
        <fullName evidence="2">Uncharacterized protein</fullName>
    </submittedName>
</protein>